<dbReference type="InterPro" id="IPR004477">
    <property type="entry name" value="ComEC_N"/>
</dbReference>
<dbReference type="SMART" id="SM00849">
    <property type="entry name" value="Lactamase_B"/>
    <property type="match status" value="1"/>
</dbReference>
<dbReference type="SUPFAM" id="SSF56281">
    <property type="entry name" value="Metallo-hydrolase/oxidoreductase"/>
    <property type="match status" value="1"/>
</dbReference>
<protein>
    <submittedName>
        <fullName evidence="8">Putative DNA internalization-related competence protein ComEC/Rec2</fullName>
    </submittedName>
</protein>
<dbReference type="STRING" id="1434232.MAIT1_02468"/>
<dbReference type="InterPro" id="IPR035681">
    <property type="entry name" value="ComA-like_MBL"/>
</dbReference>
<keyword evidence="3 6" id="KW-0812">Transmembrane</keyword>
<dbReference type="PANTHER" id="PTHR30619:SF1">
    <property type="entry name" value="RECOMBINATION PROTEIN 2"/>
    <property type="match status" value="1"/>
</dbReference>
<keyword evidence="2" id="KW-1003">Cell membrane</keyword>
<feature type="transmembrane region" description="Helical" evidence="6">
    <location>
        <begin position="479"/>
        <end position="501"/>
    </location>
</feature>
<dbReference type="InterPro" id="IPR004797">
    <property type="entry name" value="Competence_ComEC/Rec2"/>
</dbReference>
<evidence type="ECO:0000313" key="8">
    <source>
        <dbReference type="EMBL" id="OSM02341.1"/>
    </source>
</evidence>
<dbReference type="AlphaFoldDB" id="A0A1Y2K2S1"/>
<dbReference type="Pfam" id="PF13567">
    <property type="entry name" value="DUF4131"/>
    <property type="match status" value="1"/>
</dbReference>
<dbReference type="EMBL" id="LVJN01000020">
    <property type="protein sequence ID" value="OSM02341.1"/>
    <property type="molecule type" value="Genomic_DNA"/>
</dbReference>
<dbReference type="GO" id="GO:0005886">
    <property type="term" value="C:plasma membrane"/>
    <property type="evidence" value="ECO:0007669"/>
    <property type="project" value="UniProtKB-SubCell"/>
</dbReference>
<organism evidence="8 9">
    <name type="scientific">Magnetofaba australis IT-1</name>
    <dbReference type="NCBI Taxonomy" id="1434232"/>
    <lineage>
        <taxon>Bacteria</taxon>
        <taxon>Pseudomonadati</taxon>
        <taxon>Pseudomonadota</taxon>
        <taxon>Magnetococcia</taxon>
        <taxon>Magnetococcales</taxon>
        <taxon>Magnetococcaceae</taxon>
        <taxon>Magnetofaba</taxon>
    </lineage>
</organism>
<evidence type="ECO:0000256" key="1">
    <source>
        <dbReference type="ARBA" id="ARBA00004651"/>
    </source>
</evidence>
<dbReference type="InterPro" id="IPR025405">
    <property type="entry name" value="DUF4131"/>
</dbReference>
<keyword evidence="9" id="KW-1185">Reference proteome</keyword>
<dbReference type="InterPro" id="IPR052159">
    <property type="entry name" value="Competence_DNA_uptake"/>
</dbReference>
<feature type="transmembrane region" description="Helical" evidence="6">
    <location>
        <begin position="234"/>
        <end position="260"/>
    </location>
</feature>
<dbReference type="NCBIfam" id="TIGR00360">
    <property type="entry name" value="ComEC_N-term"/>
    <property type="match status" value="1"/>
</dbReference>
<accession>A0A1Y2K2S1</accession>
<dbReference type="Proteomes" id="UP000194003">
    <property type="component" value="Unassembled WGS sequence"/>
</dbReference>
<feature type="transmembrane region" description="Helical" evidence="6">
    <location>
        <begin position="296"/>
        <end position="313"/>
    </location>
</feature>
<feature type="domain" description="Metallo-beta-lactamase" evidence="7">
    <location>
        <begin position="544"/>
        <end position="750"/>
    </location>
</feature>
<dbReference type="Pfam" id="PF03772">
    <property type="entry name" value="Competence"/>
    <property type="match status" value="1"/>
</dbReference>
<dbReference type="InterPro" id="IPR001279">
    <property type="entry name" value="Metallo-B-lactamas"/>
</dbReference>
<dbReference type="PANTHER" id="PTHR30619">
    <property type="entry name" value="DNA INTERNALIZATION/COMPETENCE PROTEIN COMEC/REC2"/>
    <property type="match status" value="1"/>
</dbReference>
<proteinExistence type="predicted"/>
<feature type="transmembrane region" description="Helical" evidence="6">
    <location>
        <begin position="424"/>
        <end position="443"/>
    </location>
</feature>
<evidence type="ECO:0000256" key="4">
    <source>
        <dbReference type="ARBA" id="ARBA00022989"/>
    </source>
</evidence>
<comment type="caution">
    <text evidence="8">The sequence shown here is derived from an EMBL/GenBank/DDBJ whole genome shotgun (WGS) entry which is preliminary data.</text>
</comment>
<gene>
    <name evidence="8" type="ORF">MAIT1_02468</name>
</gene>
<keyword evidence="4 6" id="KW-1133">Transmembrane helix</keyword>
<feature type="transmembrane region" description="Helical" evidence="6">
    <location>
        <begin position="392"/>
        <end position="412"/>
    </location>
</feature>
<evidence type="ECO:0000256" key="6">
    <source>
        <dbReference type="SAM" id="Phobius"/>
    </source>
</evidence>
<evidence type="ECO:0000256" key="2">
    <source>
        <dbReference type="ARBA" id="ARBA00022475"/>
    </source>
</evidence>
<dbReference type="InterPro" id="IPR036866">
    <property type="entry name" value="RibonucZ/Hydroxyglut_hydro"/>
</dbReference>
<dbReference type="GO" id="GO:0030420">
    <property type="term" value="P:establishment of competence for transformation"/>
    <property type="evidence" value="ECO:0007669"/>
    <property type="project" value="InterPro"/>
</dbReference>
<dbReference type="CDD" id="cd07731">
    <property type="entry name" value="ComA-like_MBL-fold"/>
    <property type="match status" value="1"/>
</dbReference>
<comment type="subcellular location">
    <subcellularLocation>
        <location evidence="1">Cell membrane</location>
        <topology evidence="1">Multi-pass membrane protein</topology>
    </subcellularLocation>
</comment>
<dbReference type="Gene3D" id="3.60.15.10">
    <property type="entry name" value="Ribonuclease Z/Hydroxyacylglutathione hydrolase-like"/>
    <property type="match status" value="1"/>
</dbReference>
<evidence type="ECO:0000313" key="9">
    <source>
        <dbReference type="Proteomes" id="UP000194003"/>
    </source>
</evidence>
<feature type="transmembrane region" description="Helical" evidence="6">
    <location>
        <begin position="19"/>
        <end position="37"/>
    </location>
</feature>
<evidence type="ECO:0000256" key="5">
    <source>
        <dbReference type="ARBA" id="ARBA00023136"/>
    </source>
</evidence>
<sequence length="828" mass="90328">MAGLIAGILAPPLEDKQSWEWLLGALGVLALVMLWRMTRAQRTILPALLLGVGLGVMTAHLHSQPNPHINASDRLNAAAGQKQSLTGVVAERETRFDAIRLYLTDVRTANRLLIPQPDLLQLTLYRIPCAARPGDLISFTARIKPPTGSINPGLFDYGLWQRQRGVVATASAREPPVTLTSQDRFATARWRQSLSARIAARLPPEQRGMVEALLTGKRGWLDRSGRERLQSAGIFHLMAISGLHVGLVAGWSFFLLRFFLTLIPGWAARFDLKRPTALLTIPLVLLYGELTGWSLPTTRAAAMAAIFLIAIALNRAHQSWRALGWAAGLLLLWRPDQLTEAGFQLSFVAVATLLAVYTRPGPEVNPTLHQQSIDYVRDTPRWRRWLDKSGKFLLASTLVGLTTAPVAAHHFHQLAPWGFAVNPIAIPWVSLITMPLALATLALHSISDALANLTLNGMALTLQPLDALAGWVARLPGGWLRVSGPSAIGLGLALAALFAAFCAHALSAWRPAAGLLAITCAALLWPHPNPTPGRVQLTLLDVGQAQSALLRDPHGGWNVIDAGGYRSRYFDSGEGIISAALWRQGARRIKRLIISHAQFDHMSGAQRILRNFPVGQVWMPDAPHIEERYRAAMKKLETLARANGAAVRYVAAGYGQQEASGISWRVLHPGPNNQWRDSNNASLVVEAQFAQHKFLFPGDIEEEAEQAILARGEIQPVTLALAPHHGSRSSSTQPWVEALTPQLTLFSVGRLNRFRFPDAGVVRRWSQSGARIVRTDEAGGITLISDGAQWCVTTTAQWRRAWRLGSPAAPDFCSTGADESPSSPLAAR</sequence>
<dbReference type="Pfam" id="PF00753">
    <property type="entry name" value="Lactamase_B"/>
    <property type="match status" value="1"/>
</dbReference>
<reference evidence="8 9" key="1">
    <citation type="journal article" date="2016" name="BMC Genomics">
        <title>Combined genomic and structural analyses of a cultured magnetotactic bacterium reveals its niche adaptation to a dynamic environment.</title>
        <authorList>
            <person name="Araujo A.C."/>
            <person name="Morillo V."/>
            <person name="Cypriano J."/>
            <person name="Teixeira L.C."/>
            <person name="Leao P."/>
            <person name="Lyra S."/>
            <person name="Almeida L.G."/>
            <person name="Bazylinski D.A."/>
            <person name="Vasconcellos A.T."/>
            <person name="Abreu F."/>
            <person name="Lins U."/>
        </authorList>
    </citation>
    <scope>NUCLEOTIDE SEQUENCE [LARGE SCALE GENOMIC DNA]</scope>
    <source>
        <strain evidence="8 9">IT-1</strain>
    </source>
</reference>
<name>A0A1Y2K2S1_9PROT</name>
<keyword evidence="5 6" id="KW-0472">Membrane</keyword>
<evidence type="ECO:0000256" key="3">
    <source>
        <dbReference type="ARBA" id="ARBA00022692"/>
    </source>
</evidence>
<evidence type="ECO:0000259" key="7">
    <source>
        <dbReference type="SMART" id="SM00849"/>
    </source>
</evidence>
<dbReference type="NCBIfam" id="TIGR00361">
    <property type="entry name" value="ComEC_Rec2"/>
    <property type="match status" value="1"/>
</dbReference>